<dbReference type="NCBIfam" id="NF001126">
    <property type="entry name" value="PRK00139.1-4"/>
    <property type="match status" value="1"/>
</dbReference>
<feature type="binding site" evidence="7">
    <location>
        <begin position="171"/>
        <end position="172"/>
    </location>
    <ligand>
        <name>UDP-N-acetyl-alpha-D-muramoyl-L-alanyl-D-glutamate</name>
        <dbReference type="ChEBI" id="CHEBI:83900"/>
    </ligand>
</feature>
<comment type="pathway">
    <text evidence="7 8">Cell wall biogenesis; peptidoglycan biosynthesis.</text>
</comment>
<feature type="domain" description="Mur ligase central" evidence="11">
    <location>
        <begin position="127"/>
        <end position="326"/>
    </location>
</feature>
<dbReference type="GO" id="GO:0000287">
    <property type="term" value="F:magnesium ion binding"/>
    <property type="evidence" value="ECO:0007669"/>
    <property type="project" value="UniProtKB-UniRule"/>
</dbReference>
<keyword evidence="7" id="KW-0067">ATP-binding</keyword>
<dbReference type="PANTHER" id="PTHR23135:SF4">
    <property type="entry name" value="UDP-N-ACETYLMURAMOYL-L-ALANYL-D-GLUTAMATE--2,6-DIAMINOPIMELATE LIGASE MURE HOMOLOG, CHLOROPLASTIC"/>
    <property type="match status" value="1"/>
</dbReference>
<feature type="binding site" evidence="7">
    <location>
        <position position="206"/>
    </location>
    <ligand>
        <name>UDP-N-acetyl-alpha-D-muramoyl-L-alanyl-D-glutamate</name>
        <dbReference type="ChEBI" id="CHEBI:83900"/>
    </ligand>
</feature>
<name>A0A853I8S0_9GAMM</name>
<comment type="catalytic activity">
    <reaction evidence="7">
        <text>UDP-N-acetyl-alpha-D-muramoyl-L-alanyl-D-glutamate + meso-2,6-diaminopimelate + ATP = UDP-N-acetyl-alpha-D-muramoyl-L-alanyl-gamma-D-glutamyl-meso-2,6-diaminopimelate + ADP + phosphate + H(+)</text>
        <dbReference type="Rhea" id="RHEA:23676"/>
        <dbReference type="ChEBI" id="CHEBI:15378"/>
        <dbReference type="ChEBI" id="CHEBI:30616"/>
        <dbReference type="ChEBI" id="CHEBI:43474"/>
        <dbReference type="ChEBI" id="CHEBI:57791"/>
        <dbReference type="ChEBI" id="CHEBI:83900"/>
        <dbReference type="ChEBI" id="CHEBI:83905"/>
        <dbReference type="ChEBI" id="CHEBI:456216"/>
        <dbReference type="EC" id="6.3.2.13"/>
    </reaction>
</comment>
<evidence type="ECO:0000259" key="9">
    <source>
        <dbReference type="Pfam" id="PF01225"/>
    </source>
</evidence>
<evidence type="ECO:0000256" key="2">
    <source>
        <dbReference type="ARBA" id="ARBA00022618"/>
    </source>
</evidence>
<reference evidence="12 13" key="1">
    <citation type="submission" date="2020-07" db="EMBL/GenBank/DDBJ databases">
        <title>Endozoicomonas sp. nov., isolated from sediment.</title>
        <authorList>
            <person name="Gu T."/>
        </authorList>
    </citation>
    <scope>NUCLEOTIDE SEQUENCE [LARGE SCALE GENOMIC DNA]</scope>
    <source>
        <strain evidence="12 13">SM1973</strain>
    </source>
</reference>
<feature type="domain" description="Mur ligase N-terminal catalytic" evidence="9">
    <location>
        <begin position="36"/>
        <end position="114"/>
    </location>
</feature>
<keyword evidence="7" id="KW-0460">Magnesium</keyword>
<dbReference type="SUPFAM" id="SSF53244">
    <property type="entry name" value="MurD-like peptide ligases, peptide-binding domain"/>
    <property type="match status" value="1"/>
</dbReference>
<feature type="binding site" evidence="7">
    <location>
        <position position="43"/>
    </location>
    <ligand>
        <name>UDP-N-acetyl-alpha-D-muramoyl-L-alanyl-D-glutamate</name>
        <dbReference type="ChEBI" id="CHEBI:83900"/>
    </ligand>
</feature>
<evidence type="ECO:0000256" key="8">
    <source>
        <dbReference type="RuleBase" id="RU004135"/>
    </source>
</evidence>
<organism evidence="12 13">
    <name type="scientific">Spartinivicinus marinus</name>
    <dbReference type="NCBI Taxonomy" id="2994442"/>
    <lineage>
        <taxon>Bacteria</taxon>
        <taxon>Pseudomonadati</taxon>
        <taxon>Pseudomonadota</taxon>
        <taxon>Gammaproteobacteria</taxon>
        <taxon>Oceanospirillales</taxon>
        <taxon>Zooshikellaceae</taxon>
        <taxon>Spartinivicinus</taxon>
    </lineage>
</organism>
<comment type="function">
    <text evidence="7">Catalyzes the addition of meso-diaminopimelic acid to the nucleotide precursor UDP-N-acetylmuramoyl-L-alanyl-D-glutamate (UMAG) in the biosynthesis of bacterial cell-wall peptidoglycan.</text>
</comment>
<dbReference type="PANTHER" id="PTHR23135">
    <property type="entry name" value="MUR LIGASE FAMILY MEMBER"/>
    <property type="match status" value="1"/>
</dbReference>
<dbReference type="GO" id="GO:0071555">
    <property type="term" value="P:cell wall organization"/>
    <property type="evidence" value="ECO:0007669"/>
    <property type="project" value="UniProtKB-KW"/>
</dbReference>
<keyword evidence="3 7" id="KW-0133">Cell shape</keyword>
<feature type="binding site" evidence="7">
    <location>
        <position position="204"/>
    </location>
    <ligand>
        <name>UDP-N-acetyl-alpha-D-muramoyl-L-alanyl-D-glutamate</name>
        <dbReference type="ChEBI" id="CHEBI:83900"/>
    </ligand>
</feature>
<dbReference type="InterPro" id="IPR004101">
    <property type="entry name" value="Mur_ligase_C"/>
</dbReference>
<dbReference type="InterPro" id="IPR036565">
    <property type="entry name" value="Mur-like_cat_sf"/>
</dbReference>
<feature type="binding site" evidence="7">
    <location>
        <position position="170"/>
    </location>
    <ligand>
        <name>UDP-N-acetyl-alpha-D-muramoyl-L-alanyl-D-glutamate</name>
        <dbReference type="ChEBI" id="CHEBI:83900"/>
    </ligand>
</feature>
<feature type="binding site" evidence="7">
    <location>
        <position position="491"/>
    </location>
    <ligand>
        <name>meso-2,6-diaminopimelate</name>
        <dbReference type="ChEBI" id="CHEBI:57791"/>
    </ligand>
</feature>
<evidence type="ECO:0000259" key="11">
    <source>
        <dbReference type="Pfam" id="PF08245"/>
    </source>
</evidence>
<dbReference type="GO" id="GO:0009252">
    <property type="term" value="P:peptidoglycan biosynthetic process"/>
    <property type="evidence" value="ECO:0007669"/>
    <property type="project" value="UniProtKB-UniRule"/>
</dbReference>
<dbReference type="EMBL" id="JACCKB010000006">
    <property type="protein sequence ID" value="NYZ65645.1"/>
    <property type="molecule type" value="Genomic_DNA"/>
</dbReference>
<keyword evidence="5 7" id="KW-0131">Cell cycle</keyword>
<dbReference type="InterPro" id="IPR005761">
    <property type="entry name" value="UDP-N-AcMur-Glu-dNH2Pim_ligase"/>
</dbReference>
<dbReference type="InterPro" id="IPR036615">
    <property type="entry name" value="Mur_ligase_C_dom_sf"/>
</dbReference>
<dbReference type="InterPro" id="IPR013221">
    <property type="entry name" value="Mur_ligase_cen"/>
</dbReference>
<dbReference type="GO" id="GO:0008765">
    <property type="term" value="F:UDP-N-acetylmuramoylalanyl-D-glutamate-2,6-diaminopimelate ligase activity"/>
    <property type="evidence" value="ECO:0007669"/>
    <property type="project" value="UniProtKB-UniRule"/>
</dbReference>
<evidence type="ECO:0000256" key="5">
    <source>
        <dbReference type="ARBA" id="ARBA00023306"/>
    </source>
</evidence>
<dbReference type="Gene3D" id="3.40.1390.10">
    <property type="entry name" value="MurE/MurF, N-terminal domain"/>
    <property type="match status" value="1"/>
</dbReference>
<evidence type="ECO:0000256" key="3">
    <source>
        <dbReference type="ARBA" id="ARBA00022960"/>
    </source>
</evidence>
<dbReference type="HAMAP" id="MF_00208">
    <property type="entry name" value="MurE"/>
    <property type="match status" value="1"/>
</dbReference>
<dbReference type="InterPro" id="IPR000713">
    <property type="entry name" value="Mur_ligase_N"/>
</dbReference>
<dbReference type="SUPFAM" id="SSF53623">
    <property type="entry name" value="MurD-like peptide ligases, catalytic domain"/>
    <property type="match status" value="1"/>
</dbReference>
<feature type="binding site" evidence="7">
    <location>
        <position position="487"/>
    </location>
    <ligand>
        <name>meso-2,6-diaminopimelate</name>
        <dbReference type="ChEBI" id="CHEBI:57791"/>
    </ligand>
</feature>
<dbReference type="GO" id="GO:0051301">
    <property type="term" value="P:cell division"/>
    <property type="evidence" value="ECO:0007669"/>
    <property type="project" value="UniProtKB-KW"/>
</dbReference>
<dbReference type="EC" id="6.3.2.13" evidence="7"/>
<dbReference type="Pfam" id="PF08245">
    <property type="entry name" value="Mur_ligase_M"/>
    <property type="match status" value="1"/>
</dbReference>
<feature type="domain" description="Mur ligase C-terminal" evidence="10">
    <location>
        <begin position="368"/>
        <end position="489"/>
    </location>
</feature>
<feature type="binding site" evidence="7">
    <location>
        <position position="198"/>
    </location>
    <ligand>
        <name>UDP-N-acetyl-alpha-D-muramoyl-L-alanyl-D-glutamate</name>
        <dbReference type="ChEBI" id="CHEBI:83900"/>
    </ligand>
</feature>
<comment type="similarity">
    <text evidence="1 7">Belongs to the MurCDEF family. MurE subfamily.</text>
</comment>
<dbReference type="GO" id="GO:0008360">
    <property type="term" value="P:regulation of cell shape"/>
    <property type="evidence" value="ECO:0007669"/>
    <property type="project" value="UniProtKB-KW"/>
</dbReference>
<comment type="caution">
    <text evidence="12">The sequence shown here is derived from an EMBL/GenBank/DDBJ whole genome shotgun (WGS) entry which is preliminary data.</text>
</comment>
<keyword evidence="7 12" id="KW-0436">Ligase</keyword>
<comment type="PTM">
    <text evidence="7">Carboxylation is probably crucial for Mg(2+) binding and, consequently, for the gamma-phosphate positioning of ATP.</text>
</comment>
<dbReference type="GO" id="GO:0005737">
    <property type="term" value="C:cytoplasm"/>
    <property type="evidence" value="ECO:0007669"/>
    <property type="project" value="UniProtKB-SubCell"/>
</dbReference>
<dbReference type="NCBIfam" id="TIGR01085">
    <property type="entry name" value="murE"/>
    <property type="match status" value="1"/>
</dbReference>
<dbReference type="Gene3D" id="3.90.190.20">
    <property type="entry name" value="Mur ligase, C-terminal domain"/>
    <property type="match status" value="1"/>
</dbReference>
<evidence type="ECO:0000259" key="10">
    <source>
        <dbReference type="Pfam" id="PF02875"/>
    </source>
</evidence>
<keyword evidence="13" id="KW-1185">Reference proteome</keyword>
<sequence>MTTKRDDQSMLKLPIMPLSRLLAAIGQAQTGFDPIISGVAIDSRQVKPGDLFIAMQGYQVDGRRFIADAFGQGAAAVLAEQSGQSMSGQQVLGQQAVIEVPQLNKQLGKLLNEYFGYVTNQINILGITGTNGKTSCSQFARQLLNKLNINCGVVGTLGYGTTDSLIPLVNTTPDALQLHQFIYQLVNQQVPYLAMEVSSHGLAQGRVESIAFDVAIFTNLTRDHLDYHQTMEDYAAAKAQLFSNIALQHAVINQDDPYAEQMLAACHPACQRWQYSLQNTRADVVASQIRYLNDGIVAVIESPWGKGEIHISLLGHFNLSNVLAVITGLAANGIEFNRLLDAAETLKPVTGRLQTVKSAEDTNEKKQGTDKPAVVVDYAHTPDALVQLLKAVRLHSNQKIICVFGCGGDRDKGKRPEMAQAAYEYADHLVITSDNPRTENPKAILDDICQGLPTAPELPIDIIEDRREAIQGAIELAKANDIVVIAGKGHENYQEIMGKRLPFSDFEQATQALLHWSSHD</sequence>
<keyword evidence="7" id="KW-0963">Cytoplasm</keyword>
<dbReference type="InterPro" id="IPR035911">
    <property type="entry name" value="MurE/MurF_N"/>
</dbReference>
<keyword evidence="2 7" id="KW-0132">Cell division</keyword>
<feature type="short sequence motif" description="Meso-diaminopimelate recognition motif" evidence="7">
    <location>
        <begin position="434"/>
        <end position="437"/>
    </location>
</feature>
<dbReference type="GO" id="GO:0005524">
    <property type="term" value="F:ATP binding"/>
    <property type="evidence" value="ECO:0007669"/>
    <property type="project" value="UniProtKB-UniRule"/>
</dbReference>
<keyword evidence="4 7" id="KW-0573">Peptidoglycan synthesis</keyword>
<gene>
    <name evidence="7" type="primary">murE</name>
    <name evidence="12" type="ORF">H0A36_06445</name>
</gene>
<evidence type="ECO:0000256" key="6">
    <source>
        <dbReference type="ARBA" id="ARBA00023316"/>
    </source>
</evidence>
<dbReference type="Pfam" id="PF02875">
    <property type="entry name" value="Mur_ligase_C"/>
    <property type="match status" value="1"/>
</dbReference>
<dbReference type="Gene3D" id="3.40.1190.10">
    <property type="entry name" value="Mur-like, catalytic domain"/>
    <property type="match status" value="1"/>
</dbReference>
<dbReference type="NCBIfam" id="NF001124">
    <property type="entry name" value="PRK00139.1-2"/>
    <property type="match status" value="1"/>
</dbReference>
<dbReference type="AlphaFoldDB" id="A0A853I8S0"/>
<feature type="modified residue" description="N6-carboxylysine" evidence="7">
    <location>
        <position position="238"/>
    </location>
</feature>
<evidence type="ECO:0000256" key="4">
    <source>
        <dbReference type="ARBA" id="ARBA00022984"/>
    </source>
</evidence>
<feature type="binding site" evidence="7">
    <location>
        <position position="410"/>
    </location>
    <ligand>
        <name>meso-2,6-diaminopimelate</name>
        <dbReference type="ChEBI" id="CHEBI:57791"/>
    </ligand>
</feature>
<accession>A0A853I8S0</accession>
<evidence type="ECO:0000313" key="13">
    <source>
        <dbReference type="Proteomes" id="UP000569732"/>
    </source>
</evidence>
<dbReference type="SUPFAM" id="SSF63418">
    <property type="entry name" value="MurE/MurF N-terminal domain"/>
    <property type="match status" value="1"/>
</dbReference>
<dbReference type="Proteomes" id="UP000569732">
    <property type="component" value="Unassembled WGS sequence"/>
</dbReference>
<comment type="subcellular location">
    <subcellularLocation>
        <location evidence="7 8">Cytoplasm</location>
    </subcellularLocation>
</comment>
<proteinExistence type="inferred from homology"/>
<comment type="cofactor">
    <cofactor evidence="7">
        <name>Mg(2+)</name>
        <dbReference type="ChEBI" id="CHEBI:18420"/>
    </cofactor>
</comment>
<comment type="caution">
    <text evidence="7">Lacks conserved residue(s) required for the propagation of feature annotation.</text>
</comment>
<keyword evidence="7" id="KW-0547">Nucleotide-binding</keyword>
<evidence type="ECO:0000256" key="1">
    <source>
        <dbReference type="ARBA" id="ARBA00005898"/>
    </source>
</evidence>
<evidence type="ECO:0000256" key="7">
    <source>
        <dbReference type="HAMAP-Rule" id="MF_00208"/>
    </source>
</evidence>
<dbReference type="RefSeq" id="WP_180567675.1">
    <property type="nucleotide sequence ID" value="NZ_JACCKB010000006.1"/>
</dbReference>
<protein>
    <recommendedName>
        <fullName evidence="7">UDP-N-acetylmuramoyl-L-alanyl-D-glutamate--2,6-diaminopimelate ligase</fullName>
        <ecNumber evidence="7">6.3.2.13</ecNumber>
    </recommendedName>
    <alternativeName>
        <fullName evidence="7">Meso-A2pm-adding enzyme</fullName>
    </alternativeName>
    <alternativeName>
        <fullName evidence="7">Meso-diaminopimelate-adding enzyme</fullName>
    </alternativeName>
    <alternativeName>
        <fullName evidence="7">UDP-MurNAc-L-Ala-D-Glu:meso-diaminopimelate ligase</fullName>
    </alternativeName>
    <alternativeName>
        <fullName evidence="7">UDP-MurNAc-tripeptide synthetase</fullName>
    </alternativeName>
    <alternativeName>
        <fullName evidence="7">UDP-N-acetylmuramyl-tripeptide synthetase</fullName>
    </alternativeName>
</protein>
<evidence type="ECO:0000313" key="12">
    <source>
        <dbReference type="EMBL" id="NYZ65645.1"/>
    </source>
</evidence>
<keyword evidence="6 7" id="KW-0961">Cell wall biogenesis/degradation</keyword>
<feature type="binding site" evidence="7">
    <location>
        <begin position="434"/>
        <end position="437"/>
    </location>
    <ligand>
        <name>meso-2,6-diaminopimelate</name>
        <dbReference type="ChEBI" id="CHEBI:57791"/>
    </ligand>
</feature>
<dbReference type="UniPathway" id="UPA00219"/>
<feature type="binding site" evidence="7">
    <location>
        <begin position="129"/>
        <end position="135"/>
    </location>
    <ligand>
        <name>ATP</name>
        <dbReference type="ChEBI" id="CHEBI:30616"/>
    </ligand>
</feature>
<dbReference type="Pfam" id="PF01225">
    <property type="entry name" value="Mur_ligase"/>
    <property type="match status" value="1"/>
</dbReference>